<dbReference type="OrthoDB" id="1766270at2"/>
<gene>
    <name evidence="3" type="ORF">FQB35_04360</name>
</gene>
<evidence type="ECO:0000313" key="3">
    <source>
        <dbReference type="EMBL" id="QEK11653.1"/>
    </source>
</evidence>
<keyword evidence="1" id="KW-0238">DNA-binding</keyword>
<dbReference type="CDD" id="cd00093">
    <property type="entry name" value="HTH_XRE"/>
    <property type="match status" value="1"/>
</dbReference>
<dbReference type="PANTHER" id="PTHR46558">
    <property type="entry name" value="TRACRIPTIONAL REGULATORY PROTEIN-RELATED-RELATED"/>
    <property type="match status" value="1"/>
</dbReference>
<dbReference type="PANTHER" id="PTHR46558:SF11">
    <property type="entry name" value="HTH-TYPE TRANSCRIPTIONAL REGULATOR XRE"/>
    <property type="match status" value="1"/>
</dbReference>
<sequence length="116" mass="13315">MFGSRLKHLRSKKKITQQELAELLNVSPSTIGMYEQGRRDPDTNTIKFLANYFNVSTDYLLGIVDDPDVIRVTGDQVPKELRNIGVEYLTLAKEMQDKEIPPEDIKKILDVLKKHT</sequence>
<feature type="domain" description="HTH cro/C1-type" evidence="2">
    <location>
        <begin position="6"/>
        <end position="60"/>
    </location>
</feature>
<evidence type="ECO:0000259" key="2">
    <source>
        <dbReference type="PROSITE" id="PS50943"/>
    </source>
</evidence>
<proteinExistence type="predicted"/>
<dbReference type="InterPro" id="IPR001387">
    <property type="entry name" value="Cro/C1-type_HTH"/>
</dbReference>
<dbReference type="AlphaFoldDB" id="A0A5C0SAP6"/>
<accession>A0A5C0SAP6</accession>
<dbReference type="Gene3D" id="1.10.260.40">
    <property type="entry name" value="lambda repressor-like DNA-binding domains"/>
    <property type="match status" value="1"/>
</dbReference>
<protein>
    <submittedName>
        <fullName evidence="3">Helix-turn-helix transcriptional regulator</fullName>
    </submittedName>
</protein>
<dbReference type="SMART" id="SM00530">
    <property type="entry name" value="HTH_XRE"/>
    <property type="match status" value="1"/>
</dbReference>
<dbReference type="SUPFAM" id="SSF47413">
    <property type="entry name" value="lambda repressor-like DNA-binding domains"/>
    <property type="match status" value="1"/>
</dbReference>
<dbReference type="PROSITE" id="PS50943">
    <property type="entry name" value="HTH_CROC1"/>
    <property type="match status" value="1"/>
</dbReference>
<dbReference type="Proteomes" id="UP000324646">
    <property type="component" value="Chromosome"/>
</dbReference>
<dbReference type="InterPro" id="IPR010982">
    <property type="entry name" value="Lambda_DNA-bd_dom_sf"/>
</dbReference>
<evidence type="ECO:0000256" key="1">
    <source>
        <dbReference type="ARBA" id="ARBA00023125"/>
    </source>
</evidence>
<dbReference type="KEGG" id="crs:FQB35_04360"/>
<evidence type="ECO:0000313" key="4">
    <source>
        <dbReference type="Proteomes" id="UP000324646"/>
    </source>
</evidence>
<dbReference type="EMBL" id="CP042243">
    <property type="protein sequence ID" value="QEK11653.1"/>
    <property type="molecule type" value="Genomic_DNA"/>
</dbReference>
<dbReference type="RefSeq" id="WP_148808808.1">
    <property type="nucleotide sequence ID" value="NZ_CP042243.1"/>
</dbReference>
<dbReference type="Pfam" id="PF01381">
    <property type="entry name" value="HTH_3"/>
    <property type="match status" value="1"/>
</dbReference>
<reference evidence="3 4" key="1">
    <citation type="submission" date="2019-07" db="EMBL/GenBank/DDBJ databases">
        <title>Complete genome of Crassaminicella thermophila SY095.</title>
        <authorList>
            <person name="Li X."/>
        </authorList>
    </citation>
    <scope>NUCLEOTIDE SEQUENCE [LARGE SCALE GENOMIC DNA]</scope>
    <source>
        <strain evidence="3 4">SY095</strain>
    </source>
</reference>
<keyword evidence="4" id="KW-1185">Reference proteome</keyword>
<organism evidence="3 4">
    <name type="scientific">Crassaminicella thermophila</name>
    <dbReference type="NCBI Taxonomy" id="2599308"/>
    <lineage>
        <taxon>Bacteria</taxon>
        <taxon>Bacillati</taxon>
        <taxon>Bacillota</taxon>
        <taxon>Clostridia</taxon>
        <taxon>Eubacteriales</taxon>
        <taxon>Clostridiaceae</taxon>
        <taxon>Crassaminicella</taxon>
    </lineage>
</organism>
<dbReference type="GO" id="GO:0003677">
    <property type="term" value="F:DNA binding"/>
    <property type="evidence" value="ECO:0007669"/>
    <property type="project" value="UniProtKB-KW"/>
</dbReference>
<name>A0A5C0SAP6_CRATE</name>